<evidence type="ECO:0000313" key="2">
    <source>
        <dbReference type="Proteomes" id="UP000029734"/>
    </source>
</evidence>
<gene>
    <name evidence="1" type="ORF">PWYN_07440</name>
</gene>
<dbReference type="OrthoDB" id="2632108at2"/>
<evidence type="ECO:0000313" key="1">
    <source>
        <dbReference type="EMBL" id="KGE19201.1"/>
    </source>
</evidence>
<dbReference type="Pfam" id="PF01987">
    <property type="entry name" value="AIM24"/>
    <property type="match status" value="1"/>
</dbReference>
<protein>
    <recommendedName>
        <fullName evidence="3">Biogenesis AIM24</fullName>
    </recommendedName>
</protein>
<sequence length="235" mass="26450">MNVDIQDEGDSGSGQAVAFTIAEYEEVHVLHPQQIIAYQGPSSGRADRFMDVKGMYRKRKLIRADMSGPCRFVAALPPGYRIKTLQLDGKSDLLYDFRHLFFYSKGITMQTRVLSVKNMFITKDTVKVKFSGKGSIGILTEGTVCEATLHPSEPLFIDAGSVIAYPENAKLELTVYGNHLASQHMSYHWKMTGQGPVLFQAGRQSRRFERDTNDEDGIFKRFLREVLPFGGVFIK</sequence>
<proteinExistence type="predicted"/>
<comment type="caution">
    <text evidence="1">The sequence shown here is derived from an EMBL/GenBank/DDBJ whole genome shotgun (WGS) entry which is preliminary data.</text>
</comment>
<accession>A0A098MAW0</accession>
<evidence type="ECO:0008006" key="3">
    <source>
        <dbReference type="Google" id="ProtNLM"/>
    </source>
</evidence>
<dbReference type="AlphaFoldDB" id="A0A098MAW0"/>
<organism evidence="1 2">
    <name type="scientific">Paenibacillus wynnii</name>
    <dbReference type="NCBI Taxonomy" id="268407"/>
    <lineage>
        <taxon>Bacteria</taxon>
        <taxon>Bacillati</taxon>
        <taxon>Bacillota</taxon>
        <taxon>Bacilli</taxon>
        <taxon>Bacillales</taxon>
        <taxon>Paenibacillaceae</taxon>
        <taxon>Paenibacillus</taxon>
    </lineage>
</organism>
<dbReference type="Gene3D" id="3.60.160.10">
    <property type="entry name" value="Mitochondrial biogenesis AIM24"/>
    <property type="match status" value="1"/>
</dbReference>
<dbReference type="eggNOG" id="COG2013">
    <property type="taxonomic scope" value="Bacteria"/>
</dbReference>
<dbReference type="Proteomes" id="UP000029734">
    <property type="component" value="Unassembled WGS sequence"/>
</dbReference>
<dbReference type="InterPro" id="IPR002838">
    <property type="entry name" value="AIM24"/>
</dbReference>
<dbReference type="EMBL" id="JQCR01000002">
    <property type="protein sequence ID" value="KGE19201.1"/>
    <property type="molecule type" value="Genomic_DNA"/>
</dbReference>
<dbReference type="InterPro" id="IPR016031">
    <property type="entry name" value="Trp_RNA-bd_attenuator-like_dom"/>
</dbReference>
<dbReference type="RefSeq" id="WP_036649909.1">
    <property type="nucleotide sequence ID" value="NZ_JQCR01000002.1"/>
</dbReference>
<dbReference type="SUPFAM" id="SSF51219">
    <property type="entry name" value="TRAP-like"/>
    <property type="match status" value="1"/>
</dbReference>
<reference evidence="1 2" key="1">
    <citation type="submission" date="2014-08" db="EMBL/GenBank/DDBJ databases">
        <authorList>
            <person name="den Bakker H.C."/>
        </authorList>
    </citation>
    <scope>NUCLEOTIDE SEQUENCE [LARGE SCALE GENOMIC DNA]</scope>
    <source>
        <strain evidence="1 2">DSM 18334</strain>
    </source>
</reference>
<reference evidence="1 2" key="2">
    <citation type="submission" date="2014-10" db="EMBL/GenBank/DDBJ databases">
        <title>Comparative genomics of the Paenibacillus odorifer group.</title>
        <authorList>
            <person name="Tsai Y.-C."/>
            <person name="Martin N."/>
            <person name="Korlach J."/>
            <person name="Wiedmann M."/>
        </authorList>
    </citation>
    <scope>NUCLEOTIDE SEQUENCE [LARGE SCALE GENOMIC DNA]</scope>
    <source>
        <strain evidence="1 2">DSM 18334</strain>
    </source>
</reference>
<dbReference type="InterPro" id="IPR036983">
    <property type="entry name" value="AIM24_sf"/>
</dbReference>
<keyword evidence="2" id="KW-1185">Reference proteome</keyword>
<name>A0A098MAW0_9BACL</name>